<dbReference type="AlphaFoldDB" id="F6DCY6"/>
<evidence type="ECO:0000256" key="2">
    <source>
        <dbReference type="ARBA" id="ARBA00019012"/>
    </source>
</evidence>
<evidence type="ECO:0000313" key="6">
    <source>
        <dbReference type="Proteomes" id="UP000009232"/>
    </source>
</evidence>
<dbReference type="Proteomes" id="UP000009232">
    <property type="component" value="Chromosome"/>
</dbReference>
<dbReference type="SUPFAM" id="SSF53067">
    <property type="entry name" value="Actin-like ATPase domain"/>
    <property type="match status" value="2"/>
</dbReference>
<dbReference type="Pfam" id="PF00814">
    <property type="entry name" value="TsaD"/>
    <property type="match status" value="1"/>
</dbReference>
<sequence length="224" mass="24884">MSAILALDATTANCSVSVVFENGQAITRSEWVPQGHARVILPWVDEVLQEAQLDPQALRALAWVQGPGAFTGLRIAAGVVQGLAMGWEKPVISLPSLEVLLHQIPTTNRIQGQRYWALLDARMDEVYAQAFQYKDQGFVAEAPTQLWPLNSLRTALAEPHQGSIGDLMNLKQGWDTLKPLLNDWQEAWPEAETAGRLAWTRLDQAWSLEAQLPEPVYLRPSVVK</sequence>
<dbReference type="EMBL" id="CP002776">
    <property type="protein sequence ID" value="AEG31722.1"/>
    <property type="molecule type" value="Genomic_DNA"/>
</dbReference>
<dbReference type="NCBIfam" id="TIGR03725">
    <property type="entry name" value="T6A_YeaZ"/>
    <property type="match status" value="1"/>
</dbReference>
<dbReference type="PANTHER" id="PTHR11735">
    <property type="entry name" value="TRNA N6-ADENOSINE THREONYLCARBAMOYLTRANSFERASE"/>
    <property type="match status" value="1"/>
</dbReference>
<accession>F6DCY6</accession>
<name>F6DCY6_THICA</name>
<dbReference type="Gene3D" id="3.30.420.40">
    <property type="match status" value="2"/>
</dbReference>
<gene>
    <name evidence="5" type="ordered locus">Thicy_0955</name>
</gene>
<dbReference type="GO" id="GO:0005829">
    <property type="term" value="C:cytosol"/>
    <property type="evidence" value="ECO:0007669"/>
    <property type="project" value="TreeGrafter"/>
</dbReference>
<evidence type="ECO:0000259" key="4">
    <source>
        <dbReference type="Pfam" id="PF00814"/>
    </source>
</evidence>
<dbReference type="PANTHER" id="PTHR11735:SF11">
    <property type="entry name" value="TRNA THREONYLCARBAMOYLADENOSINE BIOSYNTHESIS PROTEIN TSAB"/>
    <property type="match status" value="1"/>
</dbReference>
<dbReference type="InterPro" id="IPR000905">
    <property type="entry name" value="Gcp-like_dom"/>
</dbReference>
<proteinExistence type="inferred from homology"/>
<dbReference type="OrthoDB" id="9809995at2"/>
<dbReference type="STRING" id="717773.Thicy_0955"/>
<dbReference type="GO" id="GO:0002949">
    <property type="term" value="P:tRNA threonylcarbamoyladenosine modification"/>
    <property type="evidence" value="ECO:0007669"/>
    <property type="project" value="InterPro"/>
</dbReference>
<evidence type="ECO:0000256" key="3">
    <source>
        <dbReference type="ARBA" id="ARBA00032446"/>
    </source>
</evidence>
<evidence type="ECO:0000313" key="5">
    <source>
        <dbReference type="EMBL" id="AEG31722.1"/>
    </source>
</evidence>
<keyword evidence="6" id="KW-1185">Reference proteome</keyword>
<reference evidence="5 6" key="1">
    <citation type="submission" date="2011-05" db="EMBL/GenBank/DDBJ databases">
        <title>Complete sequence of Thioalkalimicrobium cyclicum ALM1.</title>
        <authorList>
            <consortium name="US DOE Joint Genome Institute"/>
            <person name="Lucas S."/>
            <person name="Han J."/>
            <person name="Lapidus A."/>
            <person name="Cheng J.-F."/>
            <person name="Goodwin L."/>
            <person name="Pitluck S."/>
            <person name="Peters L."/>
            <person name="Mikhailova N."/>
            <person name="Davenport K."/>
            <person name="Han C."/>
            <person name="Tapia R."/>
            <person name="Land M."/>
            <person name="Hauser L."/>
            <person name="Kyrpides N."/>
            <person name="Ivanova N."/>
            <person name="Pagani I."/>
            <person name="Kappler U."/>
            <person name="Woyke T."/>
        </authorList>
    </citation>
    <scope>NUCLEOTIDE SEQUENCE [LARGE SCALE GENOMIC DNA]</scope>
    <source>
        <strain evidence="6">DSM 14477 / JCM 11371 / ALM1</strain>
    </source>
</reference>
<feature type="domain" description="Gcp-like" evidence="4">
    <location>
        <begin position="34"/>
        <end position="134"/>
    </location>
</feature>
<dbReference type="eggNOG" id="COG1214">
    <property type="taxonomic scope" value="Bacteria"/>
</dbReference>
<protein>
    <recommendedName>
        <fullName evidence="2">tRNA threonylcarbamoyladenosine biosynthesis protein TsaB</fullName>
    </recommendedName>
    <alternativeName>
        <fullName evidence="3">t(6)A37 threonylcarbamoyladenosine biosynthesis protein TsaB</fullName>
    </alternativeName>
</protein>
<organism evidence="5 6">
    <name type="scientific">Thiomicrospira cyclica (strain DSM 14477 / JCM 11371 / ALM1)</name>
    <name type="common">Thioalkalimicrobium cyclicum</name>
    <dbReference type="NCBI Taxonomy" id="717773"/>
    <lineage>
        <taxon>Bacteria</taxon>
        <taxon>Pseudomonadati</taxon>
        <taxon>Pseudomonadota</taxon>
        <taxon>Gammaproteobacteria</taxon>
        <taxon>Thiotrichales</taxon>
        <taxon>Piscirickettsiaceae</taxon>
        <taxon>Thiomicrospira</taxon>
    </lineage>
</organism>
<dbReference type="RefSeq" id="WP_013835500.1">
    <property type="nucleotide sequence ID" value="NC_015581.1"/>
</dbReference>
<dbReference type="HOGENOM" id="CLU_064886_2_0_6"/>
<dbReference type="InterPro" id="IPR043129">
    <property type="entry name" value="ATPase_NBD"/>
</dbReference>
<dbReference type="KEGG" id="tcy:Thicy_0955"/>
<dbReference type="InterPro" id="IPR022496">
    <property type="entry name" value="T6A_TsaB"/>
</dbReference>
<dbReference type="CDD" id="cd24032">
    <property type="entry name" value="ASKHA_NBD_TsaB"/>
    <property type="match status" value="1"/>
</dbReference>
<comment type="similarity">
    <text evidence="1">Belongs to the KAE1 / TsaD family. TsaB subfamily.</text>
</comment>
<evidence type="ECO:0000256" key="1">
    <source>
        <dbReference type="ARBA" id="ARBA00010493"/>
    </source>
</evidence>